<gene>
    <name evidence="1" type="ORF">ACFYM3_31840</name>
</gene>
<dbReference type="Gene3D" id="3.40.50.300">
    <property type="entry name" value="P-loop containing nucleotide triphosphate hydrolases"/>
    <property type="match status" value="1"/>
</dbReference>
<dbReference type="PANTHER" id="PTHR43394:SF1">
    <property type="entry name" value="ATP-BINDING CASSETTE SUB-FAMILY B MEMBER 10, MITOCHONDRIAL"/>
    <property type="match status" value="1"/>
</dbReference>
<organism evidence="1 2">
    <name type="scientific">Streptomyces massasporeus</name>
    <dbReference type="NCBI Taxonomy" id="67324"/>
    <lineage>
        <taxon>Bacteria</taxon>
        <taxon>Bacillati</taxon>
        <taxon>Actinomycetota</taxon>
        <taxon>Actinomycetes</taxon>
        <taxon>Kitasatosporales</taxon>
        <taxon>Streptomycetaceae</taxon>
        <taxon>Streptomyces</taxon>
    </lineage>
</organism>
<evidence type="ECO:0000313" key="1">
    <source>
        <dbReference type="EMBL" id="MFE9229115.1"/>
    </source>
</evidence>
<dbReference type="PANTHER" id="PTHR43394">
    <property type="entry name" value="ATP-DEPENDENT PERMEASE MDL1, MITOCHONDRIAL"/>
    <property type="match status" value="1"/>
</dbReference>
<dbReference type="SUPFAM" id="SSF52540">
    <property type="entry name" value="P-loop containing nucleoside triphosphate hydrolases"/>
    <property type="match status" value="1"/>
</dbReference>
<sequence length="66" mass="6964">MVVRTLLVIAHRLSTVQHADHIVVLQGGRTVAGGRHEDLLAGSALYREPAASQMLRPGGEPPAKGT</sequence>
<protein>
    <submittedName>
        <fullName evidence="1">Uncharacterized protein</fullName>
    </submittedName>
</protein>
<keyword evidence="2" id="KW-1185">Reference proteome</keyword>
<reference evidence="1 2" key="1">
    <citation type="submission" date="2024-10" db="EMBL/GenBank/DDBJ databases">
        <title>The Natural Products Discovery Center: Release of the First 8490 Sequenced Strains for Exploring Actinobacteria Biosynthetic Diversity.</title>
        <authorList>
            <person name="Kalkreuter E."/>
            <person name="Kautsar S.A."/>
            <person name="Yang D."/>
            <person name="Bader C.D."/>
            <person name="Teijaro C.N."/>
            <person name="Fluegel L."/>
            <person name="Davis C.M."/>
            <person name="Simpson J.R."/>
            <person name="Lauterbach L."/>
            <person name="Steele A.D."/>
            <person name="Gui C."/>
            <person name="Meng S."/>
            <person name="Li G."/>
            <person name="Viehrig K."/>
            <person name="Ye F."/>
            <person name="Su P."/>
            <person name="Kiefer A.F."/>
            <person name="Nichols A."/>
            <person name="Cepeda A.J."/>
            <person name="Yan W."/>
            <person name="Fan B."/>
            <person name="Jiang Y."/>
            <person name="Adhikari A."/>
            <person name="Zheng C.-J."/>
            <person name="Schuster L."/>
            <person name="Cowan T.M."/>
            <person name="Smanski M.J."/>
            <person name="Chevrette M.G."/>
            <person name="De Carvalho L.P.S."/>
            <person name="Shen B."/>
        </authorList>
    </citation>
    <scope>NUCLEOTIDE SEQUENCE [LARGE SCALE GENOMIC DNA]</scope>
    <source>
        <strain evidence="1 2">NPDC007066</strain>
    </source>
</reference>
<evidence type="ECO:0000313" key="2">
    <source>
        <dbReference type="Proteomes" id="UP001601288"/>
    </source>
</evidence>
<proteinExistence type="predicted"/>
<accession>A0ABW6LL36</accession>
<dbReference type="Proteomes" id="UP001601288">
    <property type="component" value="Unassembled WGS sequence"/>
</dbReference>
<dbReference type="InterPro" id="IPR039421">
    <property type="entry name" value="Type_1_exporter"/>
</dbReference>
<dbReference type="EMBL" id="JBIAFP010000023">
    <property type="protein sequence ID" value="MFE9229115.1"/>
    <property type="molecule type" value="Genomic_DNA"/>
</dbReference>
<comment type="caution">
    <text evidence="1">The sequence shown here is derived from an EMBL/GenBank/DDBJ whole genome shotgun (WGS) entry which is preliminary data.</text>
</comment>
<name>A0ABW6LL36_9ACTN</name>
<dbReference type="RefSeq" id="WP_388388974.1">
    <property type="nucleotide sequence ID" value="NZ_JBEYGJ010000034.1"/>
</dbReference>
<dbReference type="InterPro" id="IPR027417">
    <property type="entry name" value="P-loop_NTPase"/>
</dbReference>